<keyword evidence="2" id="KW-1185">Reference proteome</keyword>
<organism evidence="1 2">
    <name type="scientific">Streptomyces ovatisporus</name>
    <dbReference type="NCBI Taxonomy" id="1128682"/>
    <lineage>
        <taxon>Bacteria</taxon>
        <taxon>Bacillati</taxon>
        <taxon>Actinomycetota</taxon>
        <taxon>Actinomycetes</taxon>
        <taxon>Kitasatosporales</taxon>
        <taxon>Streptomycetaceae</taxon>
        <taxon>Streptomyces</taxon>
    </lineage>
</organism>
<proteinExistence type="predicted"/>
<sequence length="247" mass="27892">MYTESVLLESPTARSGMSHRVEVLDKIKALALSADGVRATTRDVAEYFEVGEQAVHNLLRRHREELEGNGLRVLQGSELQEYVTLNLSVTSEAAQSYPQRRPHLAVYTRRTVLNVAMLLRDSDVARRVRAYLLDAEESARAATTTASATPPGYASLDRRVTNLESAVADAGSVLRELGPVIGRISSRLERVDHRLLQMERRQVNTERVVSAMSRRLADMGEDMRTMRADVNRLSRDCARRRPHRRDR</sequence>
<accession>A0ABV9ACY8</accession>
<dbReference type="Proteomes" id="UP001595997">
    <property type="component" value="Unassembled WGS sequence"/>
</dbReference>
<evidence type="ECO:0000313" key="2">
    <source>
        <dbReference type="Proteomes" id="UP001595997"/>
    </source>
</evidence>
<evidence type="ECO:0008006" key="3">
    <source>
        <dbReference type="Google" id="ProtNLM"/>
    </source>
</evidence>
<reference evidence="2" key="1">
    <citation type="journal article" date="2019" name="Int. J. Syst. Evol. Microbiol.">
        <title>The Global Catalogue of Microorganisms (GCM) 10K type strain sequencing project: providing services to taxonomists for standard genome sequencing and annotation.</title>
        <authorList>
            <consortium name="The Broad Institute Genomics Platform"/>
            <consortium name="The Broad Institute Genome Sequencing Center for Infectious Disease"/>
            <person name="Wu L."/>
            <person name="Ma J."/>
        </authorList>
    </citation>
    <scope>NUCLEOTIDE SEQUENCE [LARGE SCALE GENOMIC DNA]</scope>
    <source>
        <strain evidence="2">CGMCC 4.7357</strain>
    </source>
</reference>
<dbReference type="RefSeq" id="WP_386448422.1">
    <property type="nucleotide sequence ID" value="NZ_JBHSFH010000007.1"/>
</dbReference>
<name>A0ABV9ACY8_9ACTN</name>
<gene>
    <name evidence="1" type="ORF">ACFPA8_15350</name>
</gene>
<dbReference type="EMBL" id="JBHSFH010000007">
    <property type="protein sequence ID" value="MFC4495506.1"/>
    <property type="molecule type" value="Genomic_DNA"/>
</dbReference>
<comment type="caution">
    <text evidence="1">The sequence shown here is derived from an EMBL/GenBank/DDBJ whole genome shotgun (WGS) entry which is preliminary data.</text>
</comment>
<protein>
    <recommendedName>
        <fullName evidence="3">Phage protein</fullName>
    </recommendedName>
</protein>
<evidence type="ECO:0000313" key="1">
    <source>
        <dbReference type="EMBL" id="MFC4495506.1"/>
    </source>
</evidence>